<comment type="similarity">
    <text evidence="4 10">Belongs to the HAD-like hydrolase superfamily. CbbY/CbbZ/Gph/YieH family.</text>
</comment>
<dbReference type="CDD" id="cd16417">
    <property type="entry name" value="HAD_PGPase"/>
    <property type="match status" value="1"/>
</dbReference>
<dbReference type="InterPro" id="IPR036412">
    <property type="entry name" value="HAD-like_sf"/>
</dbReference>
<dbReference type="GO" id="GO:0008967">
    <property type="term" value="F:phosphoglycolate phosphatase activity"/>
    <property type="evidence" value="ECO:0007669"/>
    <property type="project" value="UniProtKB-UniRule"/>
</dbReference>
<proteinExistence type="inferred from homology"/>
<dbReference type="GO" id="GO:0046295">
    <property type="term" value="P:glycolate biosynthetic process"/>
    <property type="evidence" value="ECO:0007669"/>
    <property type="project" value="UniProtKB-UniRule"/>
</dbReference>
<dbReference type="AlphaFoldDB" id="D0KW25"/>
<dbReference type="PANTHER" id="PTHR43434:SF1">
    <property type="entry name" value="PHOSPHOGLYCOLATE PHOSPHATASE"/>
    <property type="match status" value="1"/>
</dbReference>
<comment type="cofactor">
    <cofactor evidence="2 10">
        <name>Mg(2+)</name>
        <dbReference type="ChEBI" id="CHEBI:18420"/>
    </cofactor>
</comment>
<evidence type="ECO:0000256" key="3">
    <source>
        <dbReference type="ARBA" id="ARBA00004818"/>
    </source>
</evidence>
<evidence type="ECO:0000256" key="8">
    <source>
        <dbReference type="ARBA" id="ARBA00022842"/>
    </source>
</evidence>
<dbReference type="SFLD" id="SFLDG01129">
    <property type="entry name" value="C1.5:_HAD__Beta-PGM__Phosphata"/>
    <property type="match status" value="1"/>
</dbReference>
<dbReference type="RefSeq" id="WP_012824960.1">
    <property type="nucleotide sequence ID" value="NC_013422.1"/>
</dbReference>
<dbReference type="GO" id="GO:0005975">
    <property type="term" value="P:carbohydrate metabolic process"/>
    <property type="evidence" value="ECO:0007669"/>
    <property type="project" value="InterPro"/>
</dbReference>
<dbReference type="SUPFAM" id="SSF56784">
    <property type="entry name" value="HAD-like"/>
    <property type="match status" value="1"/>
</dbReference>
<feature type="active site" description="Nucleophile" evidence="10">
    <location>
        <position position="12"/>
    </location>
</feature>
<dbReference type="EC" id="3.1.3.18" evidence="5 10"/>
<sequence>MPQFAPNLVLFDLDGTLVDSVPDLHEAVNRMLAELGRPTRTIEQVRDWIGNGIKPLVSRALTGQMDGKVDEALLDEAVAAFDRAYQATNGKLTRIFPGVIDGLKFVRTLDIPVGLMTNTPRAYTEPLLAETGLLRFFDHVHCGDDLPVQKPDAGPLLYVAGWFRVEPTGALMVGDSVSDLNAARAAGFNIVCTSYGYNHGRDIRDYDPDAMIDSLDELSSLLVAGSAH</sequence>
<dbReference type="GO" id="GO:0006281">
    <property type="term" value="P:DNA repair"/>
    <property type="evidence" value="ECO:0007669"/>
    <property type="project" value="TreeGrafter"/>
</dbReference>
<dbReference type="HOGENOM" id="CLU_045011_19_1_6"/>
<dbReference type="EMBL" id="CP001801">
    <property type="protein sequence ID" value="ACX96928.1"/>
    <property type="molecule type" value="Genomic_DNA"/>
</dbReference>
<dbReference type="Gene3D" id="3.40.50.1000">
    <property type="entry name" value="HAD superfamily/HAD-like"/>
    <property type="match status" value="1"/>
</dbReference>
<dbReference type="UniPathway" id="UPA00865">
    <property type="reaction ID" value="UER00834"/>
</dbReference>
<dbReference type="GO" id="GO:0005829">
    <property type="term" value="C:cytosol"/>
    <property type="evidence" value="ECO:0007669"/>
    <property type="project" value="TreeGrafter"/>
</dbReference>
<feature type="binding site" evidence="10">
    <location>
        <position position="14"/>
    </location>
    <ligand>
        <name>Mg(2+)</name>
        <dbReference type="ChEBI" id="CHEBI:18420"/>
    </ligand>
</feature>
<organism evidence="11 12">
    <name type="scientific">Halothiobacillus neapolitanus (strain ATCC 23641 / DSM 15147 / CIP 104769 / NCIMB 8539 / c2)</name>
    <name type="common">Thiobacillus neapolitanus</name>
    <dbReference type="NCBI Taxonomy" id="555778"/>
    <lineage>
        <taxon>Bacteria</taxon>
        <taxon>Pseudomonadati</taxon>
        <taxon>Pseudomonadota</taxon>
        <taxon>Gammaproteobacteria</taxon>
        <taxon>Chromatiales</taxon>
        <taxon>Halothiobacillaceae</taxon>
        <taxon>Halothiobacillus</taxon>
    </lineage>
</organism>
<dbReference type="SFLD" id="SFLDS00003">
    <property type="entry name" value="Haloacid_Dehalogenase"/>
    <property type="match status" value="1"/>
</dbReference>
<keyword evidence="12" id="KW-1185">Reference proteome</keyword>
<protein>
    <recommendedName>
        <fullName evidence="5 10">Phosphoglycolate phosphatase</fullName>
        <shortName evidence="10">PGP</shortName>
        <shortName evidence="10">PGPase</shortName>
        <ecNumber evidence="5 10">3.1.3.18</ecNumber>
    </recommendedName>
</protein>
<dbReference type="Gene3D" id="1.10.150.240">
    <property type="entry name" value="Putative phosphatase, domain 2"/>
    <property type="match status" value="1"/>
</dbReference>
<comment type="pathway">
    <text evidence="3 10">Organic acid metabolism; glycolate biosynthesis; glycolate from 2-phosphoglycolate: step 1/1.</text>
</comment>
<keyword evidence="8 10" id="KW-0460">Magnesium</keyword>
<accession>D0KW25</accession>
<dbReference type="InterPro" id="IPR050155">
    <property type="entry name" value="HAD-like_hydrolase_sf"/>
</dbReference>
<keyword evidence="6 10" id="KW-0479">Metal-binding</keyword>
<evidence type="ECO:0000256" key="7">
    <source>
        <dbReference type="ARBA" id="ARBA00022801"/>
    </source>
</evidence>
<dbReference type="Proteomes" id="UP000009102">
    <property type="component" value="Chromosome"/>
</dbReference>
<evidence type="ECO:0000313" key="12">
    <source>
        <dbReference type="Proteomes" id="UP000009102"/>
    </source>
</evidence>
<dbReference type="PRINTS" id="PR00413">
    <property type="entry name" value="HADHALOGNASE"/>
</dbReference>
<dbReference type="NCBIfam" id="TIGR01549">
    <property type="entry name" value="HAD-SF-IA-v1"/>
    <property type="match status" value="1"/>
</dbReference>
<name>D0KW25_HALNC</name>
<dbReference type="GO" id="GO:0046872">
    <property type="term" value="F:metal ion binding"/>
    <property type="evidence" value="ECO:0007669"/>
    <property type="project" value="UniProtKB-KW"/>
</dbReference>
<dbReference type="STRING" id="555778.Hneap_2111"/>
<dbReference type="InterPro" id="IPR023198">
    <property type="entry name" value="PGP-like_dom2"/>
</dbReference>
<dbReference type="InterPro" id="IPR023214">
    <property type="entry name" value="HAD_sf"/>
</dbReference>
<comment type="catalytic activity">
    <reaction evidence="1 10">
        <text>2-phosphoglycolate + H2O = glycolate + phosphate</text>
        <dbReference type="Rhea" id="RHEA:14369"/>
        <dbReference type="ChEBI" id="CHEBI:15377"/>
        <dbReference type="ChEBI" id="CHEBI:29805"/>
        <dbReference type="ChEBI" id="CHEBI:43474"/>
        <dbReference type="ChEBI" id="CHEBI:58033"/>
        <dbReference type="EC" id="3.1.3.18"/>
    </reaction>
</comment>
<evidence type="ECO:0000256" key="10">
    <source>
        <dbReference type="HAMAP-Rule" id="MF_00495"/>
    </source>
</evidence>
<dbReference type="InterPro" id="IPR037512">
    <property type="entry name" value="PGPase_prok"/>
</dbReference>
<dbReference type="eggNOG" id="COG0546">
    <property type="taxonomic scope" value="Bacteria"/>
</dbReference>
<dbReference type="InterPro" id="IPR006439">
    <property type="entry name" value="HAD-SF_hydro_IA"/>
</dbReference>
<comment type="function">
    <text evidence="10">Specifically catalyzes the dephosphorylation of 2-phosphoglycolate. Is involved in the dissimilation of the intracellular 2-phosphoglycolate formed during the DNA repair of 3'-phosphoglycolate ends, a major class of DNA lesions induced by oxidative stress.</text>
</comment>
<keyword evidence="9 10" id="KW-0119">Carbohydrate metabolism</keyword>
<evidence type="ECO:0000256" key="1">
    <source>
        <dbReference type="ARBA" id="ARBA00000830"/>
    </source>
</evidence>
<dbReference type="OrthoDB" id="9776368at2"/>
<evidence type="ECO:0000256" key="6">
    <source>
        <dbReference type="ARBA" id="ARBA00022723"/>
    </source>
</evidence>
<evidence type="ECO:0000313" key="11">
    <source>
        <dbReference type="EMBL" id="ACX96928.1"/>
    </source>
</evidence>
<dbReference type="PANTHER" id="PTHR43434">
    <property type="entry name" value="PHOSPHOGLYCOLATE PHOSPHATASE"/>
    <property type="match status" value="1"/>
</dbReference>
<dbReference type="SFLD" id="SFLDG01135">
    <property type="entry name" value="C1.5.6:_HAD__Beta-PGM__Phospha"/>
    <property type="match status" value="1"/>
</dbReference>
<evidence type="ECO:0000256" key="2">
    <source>
        <dbReference type="ARBA" id="ARBA00001946"/>
    </source>
</evidence>
<dbReference type="Pfam" id="PF00702">
    <property type="entry name" value="Hydrolase"/>
    <property type="match status" value="1"/>
</dbReference>
<evidence type="ECO:0000256" key="9">
    <source>
        <dbReference type="ARBA" id="ARBA00023277"/>
    </source>
</evidence>
<feature type="binding site" evidence="10">
    <location>
        <position position="12"/>
    </location>
    <ligand>
        <name>Mg(2+)</name>
        <dbReference type="ChEBI" id="CHEBI:18420"/>
    </ligand>
</feature>
<evidence type="ECO:0000256" key="5">
    <source>
        <dbReference type="ARBA" id="ARBA00013078"/>
    </source>
</evidence>
<keyword evidence="7 10" id="KW-0378">Hydrolase</keyword>
<evidence type="ECO:0000256" key="4">
    <source>
        <dbReference type="ARBA" id="ARBA00006171"/>
    </source>
</evidence>
<reference evidence="11 12" key="1">
    <citation type="submission" date="2009-10" db="EMBL/GenBank/DDBJ databases">
        <title>Complete sequence of Halothiobacillus neapolitanus c2.</title>
        <authorList>
            <consortium name="US DOE Joint Genome Institute"/>
            <person name="Lucas S."/>
            <person name="Copeland A."/>
            <person name="Lapidus A."/>
            <person name="Glavina del Rio T."/>
            <person name="Tice H."/>
            <person name="Bruce D."/>
            <person name="Goodwin L."/>
            <person name="Pitluck S."/>
            <person name="Davenport K."/>
            <person name="Brettin T."/>
            <person name="Detter J.C."/>
            <person name="Han C."/>
            <person name="Tapia R."/>
            <person name="Larimer F."/>
            <person name="Land M."/>
            <person name="Hauser L."/>
            <person name="Kyrpides N."/>
            <person name="Mikhailova N."/>
            <person name="Kerfeld C."/>
            <person name="Cannon G."/>
            <person name="Heinhort S."/>
        </authorList>
    </citation>
    <scope>NUCLEOTIDE SEQUENCE [LARGE SCALE GENOMIC DNA]</scope>
    <source>
        <strain evidence="12">ATCC 23641 / c2</strain>
    </source>
</reference>
<gene>
    <name evidence="10" type="primary">gph</name>
    <name evidence="11" type="ordered locus">Hneap_2111</name>
</gene>
<dbReference type="NCBIfam" id="TIGR01449">
    <property type="entry name" value="PGP_bact"/>
    <property type="match status" value="1"/>
</dbReference>
<dbReference type="KEGG" id="hna:Hneap_2111"/>
<dbReference type="HAMAP" id="MF_00495">
    <property type="entry name" value="GPH_hydrolase_bact"/>
    <property type="match status" value="1"/>
</dbReference>
<feature type="binding site" evidence="10">
    <location>
        <position position="175"/>
    </location>
    <ligand>
        <name>Mg(2+)</name>
        <dbReference type="ChEBI" id="CHEBI:18420"/>
    </ligand>
</feature>
<dbReference type="NCBIfam" id="NF009695">
    <property type="entry name" value="PRK13222.1-2"/>
    <property type="match status" value="1"/>
</dbReference>